<organism evidence="4 5">
    <name type="scientific">Tilletiaria anomala (strain ATCC 24038 / CBS 436.72 / UBC 951)</name>
    <dbReference type="NCBI Taxonomy" id="1037660"/>
    <lineage>
        <taxon>Eukaryota</taxon>
        <taxon>Fungi</taxon>
        <taxon>Dikarya</taxon>
        <taxon>Basidiomycota</taxon>
        <taxon>Ustilaginomycotina</taxon>
        <taxon>Exobasidiomycetes</taxon>
        <taxon>Georgefischeriales</taxon>
        <taxon>Tilletiariaceae</taxon>
        <taxon>Tilletiaria</taxon>
    </lineage>
</organism>
<reference evidence="4 5" key="1">
    <citation type="submission" date="2014-05" db="EMBL/GenBank/DDBJ databases">
        <title>Draft genome sequence of a rare smut relative, Tilletiaria anomala UBC 951.</title>
        <authorList>
            <consortium name="DOE Joint Genome Institute"/>
            <person name="Toome M."/>
            <person name="Kuo A."/>
            <person name="Henrissat B."/>
            <person name="Lipzen A."/>
            <person name="Tritt A."/>
            <person name="Yoshinaga Y."/>
            <person name="Zane M."/>
            <person name="Barry K."/>
            <person name="Grigoriev I.V."/>
            <person name="Spatafora J.W."/>
            <person name="Aimea M.C."/>
        </authorList>
    </citation>
    <scope>NUCLEOTIDE SEQUENCE [LARGE SCALE GENOMIC DNA]</scope>
    <source>
        <strain evidence="4 5">UBC 951</strain>
    </source>
</reference>
<dbReference type="PANTHER" id="PTHR43272">
    <property type="entry name" value="LONG-CHAIN-FATTY-ACID--COA LIGASE"/>
    <property type="match status" value="1"/>
</dbReference>
<protein>
    <submittedName>
        <fullName evidence="4">Acetyl-CoA synthetase-like protein</fullName>
    </submittedName>
</protein>
<dbReference type="STRING" id="1037660.A0A066VNB7"/>
<dbReference type="PROSITE" id="PS00455">
    <property type="entry name" value="AMP_BINDING"/>
    <property type="match status" value="1"/>
</dbReference>
<dbReference type="PANTHER" id="PTHR43272:SF33">
    <property type="entry name" value="AMP-BINDING DOMAIN-CONTAINING PROTEIN-RELATED"/>
    <property type="match status" value="1"/>
</dbReference>
<dbReference type="AlphaFoldDB" id="A0A066VNB7"/>
<dbReference type="InterPro" id="IPR000873">
    <property type="entry name" value="AMP-dep_synth/lig_dom"/>
</dbReference>
<dbReference type="Proteomes" id="UP000027361">
    <property type="component" value="Unassembled WGS sequence"/>
</dbReference>
<dbReference type="GeneID" id="25263350"/>
<keyword evidence="2" id="KW-0067">ATP-binding</keyword>
<evidence type="ECO:0000256" key="2">
    <source>
        <dbReference type="ARBA" id="ARBA00022840"/>
    </source>
</evidence>
<dbReference type="GO" id="GO:0005783">
    <property type="term" value="C:endoplasmic reticulum"/>
    <property type="evidence" value="ECO:0007669"/>
    <property type="project" value="TreeGrafter"/>
</dbReference>
<dbReference type="EMBL" id="JMSN01000093">
    <property type="protein sequence ID" value="KDN40254.1"/>
    <property type="molecule type" value="Genomic_DNA"/>
</dbReference>
<dbReference type="Gene3D" id="3.40.50.12780">
    <property type="entry name" value="N-terminal domain of ligase-like"/>
    <property type="match status" value="1"/>
</dbReference>
<dbReference type="OrthoDB" id="1700726at2759"/>
<evidence type="ECO:0000259" key="3">
    <source>
        <dbReference type="Pfam" id="PF00501"/>
    </source>
</evidence>
<dbReference type="HOGENOM" id="CLU_000022_45_4_1"/>
<accession>A0A066VNB7</accession>
<sequence>MTSLTYVPPDQWPKDKQALEVPSSARPGYTPIYRNLMVPELNIQLTAYDTFSRACSRSPNNDFVGCRPWDWAKGDYADYFEFITFIQVEERRTALGSALSQLAKDGKLGNDIPPMDWCVAFWTNNKPEFQIVHQACNAYSRRLVCIYDTYEAENAAYILKHSESRIVFTTSAHFHQVLSKVGELPHLKLIVLLDQAPPAPMKGQSDKLPPSQIHMNQLAASWAREKGVRLIKWDELLDLGRRNLHAHTPPTSTSAIAMYCYTSGTTGKPKAAFVSHGQLAMAAEGTKVLLPPVKAAMIGYLPVAHVFECLLEAGVITRGGRIGYSTGDPLRLVEDCQLLKPDYFPAVPRVLNRIAAQIQEQMNGDSFKAKLLRRAVESKLAYHDIDGSVTHAFWDRLIFGKVKAILGGNVQLMICGSAPIRPEVLKLLRIAFCADVREGYGQTENLGYCTVNIGFRKEVGSVGAPQVGVELRLKDCPELNYFSSDKPRPRGELLVRGPNVFSGYFKDEAKTRETIDEEGWLHSGDVASVDEMGRFYIIDRVKNLVKLSQGEYVAIEKVEQTYNGRDHLAQIMVYGESLQDYLIAICIPEPEPFARFASNVLGRAVSPSDVPSLCADEKLREAVLLDLVRLGKERGLNGVEMLRGVHLSPELMSVENGLLTPTFKTKRPEASKFYSNAIKQLYAKGPVDINSAHI</sequence>
<dbReference type="GO" id="GO:0016020">
    <property type="term" value="C:membrane"/>
    <property type="evidence" value="ECO:0007669"/>
    <property type="project" value="TreeGrafter"/>
</dbReference>
<dbReference type="InterPro" id="IPR020845">
    <property type="entry name" value="AMP-binding_CS"/>
</dbReference>
<feature type="domain" description="AMP-dependent synthetase/ligase" evidence="3">
    <location>
        <begin position="81"/>
        <end position="505"/>
    </location>
</feature>
<proteinExistence type="predicted"/>
<keyword evidence="1" id="KW-0547">Nucleotide-binding</keyword>
<gene>
    <name evidence="4" type="ORF">K437DRAFT_250189</name>
</gene>
<dbReference type="Pfam" id="PF00501">
    <property type="entry name" value="AMP-binding"/>
    <property type="match status" value="1"/>
</dbReference>
<comment type="caution">
    <text evidence="4">The sequence shown here is derived from an EMBL/GenBank/DDBJ whole genome shotgun (WGS) entry which is preliminary data.</text>
</comment>
<dbReference type="RefSeq" id="XP_013241326.1">
    <property type="nucleotide sequence ID" value="XM_013385872.1"/>
</dbReference>
<dbReference type="OMA" id="KCPIVEH"/>
<name>A0A066VNB7_TILAU</name>
<dbReference type="InterPro" id="IPR042099">
    <property type="entry name" value="ANL_N_sf"/>
</dbReference>
<evidence type="ECO:0000313" key="4">
    <source>
        <dbReference type="EMBL" id="KDN40254.1"/>
    </source>
</evidence>
<evidence type="ECO:0000313" key="5">
    <source>
        <dbReference type="Proteomes" id="UP000027361"/>
    </source>
</evidence>
<dbReference type="GO" id="GO:0004467">
    <property type="term" value="F:long-chain fatty acid-CoA ligase activity"/>
    <property type="evidence" value="ECO:0007669"/>
    <property type="project" value="TreeGrafter"/>
</dbReference>
<dbReference type="GO" id="GO:0005524">
    <property type="term" value="F:ATP binding"/>
    <property type="evidence" value="ECO:0007669"/>
    <property type="project" value="UniProtKB-KW"/>
</dbReference>
<evidence type="ECO:0000256" key="1">
    <source>
        <dbReference type="ARBA" id="ARBA00022741"/>
    </source>
</evidence>
<dbReference type="SUPFAM" id="SSF56801">
    <property type="entry name" value="Acetyl-CoA synthetase-like"/>
    <property type="match status" value="1"/>
</dbReference>
<dbReference type="InParanoid" id="A0A066VNB7"/>
<keyword evidence="5" id="KW-1185">Reference proteome</keyword>